<reference evidence="2 3" key="1">
    <citation type="submission" date="2017-05" db="EMBL/GenBank/DDBJ databases">
        <authorList>
            <person name="Varghese N."/>
            <person name="Submissions S."/>
        </authorList>
    </citation>
    <scope>NUCLEOTIDE SEQUENCE [LARGE SCALE GENOMIC DNA]</scope>
    <source>
        <strain evidence="2 3">DSM 26001</strain>
    </source>
</reference>
<protein>
    <recommendedName>
        <fullName evidence="4">Lipoprotein</fullName>
    </recommendedName>
</protein>
<keyword evidence="3" id="KW-1185">Reference proteome</keyword>
<gene>
    <name evidence="2" type="ORF">SAMN06295970_101608</name>
</gene>
<evidence type="ECO:0000313" key="3">
    <source>
        <dbReference type="Proteomes" id="UP001158049"/>
    </source>
</evidence>
<dbReference type="EMBL" id="FXUL01000001">
    <property type="protein sequence ID" value="SMP46063.1"/>
    <property type="molecule type" value="Genomic_DNA"/>
</dbReference>
<feature type="region of interest" description="Disordered" evidence="1">
    <location>
        <begin position="66"/>
        <end position="153"/>
    </location>
</feature>
<feature type="compositionally biased region" description="Polar residues" evidence="1">
    <location>
        <begin position="109"/>
        <end position="118"/>
    </location>
</feature>
<evidence type="ECO:0008006" key="4">
    <source>
        <dbReference type="Google" id="ProtNLM"/>
    </source>
</evidence>
<comment type="caution">
    <text evidence="2">The sequence shown here is derived from an EMBL/GenBank/DDBJ whole genome shotgun (WGS) entry which is preliminary data.</text>
</comment>
<accession>A0ABY1PTG2</accession>
<organism evidence="2 3">
    <name type="scientific">Noviherbaspirillum suwonense</name>
    <dbReference type="NCBI Taxonomy" id="1224511"/>
    <lineage>
        <taxon>Bacteria</taxon>
        <taxon>Pseudomonadati</taxon>
        <taxon>Pseudomonadota</taxon>
        <taxon>Betaproteobacteria</taxon>
        <taxon>Burkholderiales</taxon>
        <taxon>Oxalobacteraceae</taxon>
        <taxon>Noviherbaspirillum</taxon>
    </lineage>
</organism>
<sequence>MGWRADRSASIVWLHPVRWHAALRLLANIGKTMLKTNYLLSGCLMLGILATLPACGRKDAVATPTAVSQPGAATVESKGVSVAAPPSEMPKQDAAIPPQSPTVAATVPDSASPSQANPKTLDKEQESTAMPMPGQVNNHSTPESIDKPGAQPK</sequence>
<evidence type="ECO:0000256" key="1">
    <source>
        <dbReference type="SAM" id="MobiDB-lite"/>
    </source>
</evidence>
<proteinExistence type="predicted"/>
<dbReference type="Proteomes" id="UP001158049">
    <property type="component" value="Unassembled WGS sequence"/>
</dbReference>
<evidence type="ECO:0000313" key="2">
    <source>
        <dbReference type="EMBL" id="SMP46063.1"/>
    </source>
</evidence>
<name>A0ABY1PTG2_9BURK</name>